<dbReference type="Proteomes" id="UP001163046">
    <property type="component" value="Unassembled WGS sequence"/>
</dbReference>
<protein>
    <submittedName>
        <fullName evidence="1">Uncharacterized protein</fullName>
    </submittedName>
</protein>
<dbReference type="EMBL" id="MU826835">
    <property type="protein sequence ID" value="KAJ7372678.1"/>
    <property type="molecule type" value="Genomic_DNA"/>
</dbReference>
<dbReference type="AlphaFoldDB" id="A0A9W9YZU5"/>
<sequence>MDTQASHESAYISLLRSSQASSVDEQPQISTSVAKSKVEDDLNSTCFRPPNEKGAVTVGLLIIVYKDGWSRYQIIEGQSIR</sequence>
<proteinExistence type="predicted"/>
<name>A0A9W9YZU5_9CNID</name>
<keyword evidence="2" id="KW-1185">Reference proteome</keyword>
<evidence type="ECO:0000313" key="2">
    <source>
        <dbReference type="Proteomes" id="UP001163046"/>
    </source>
</evidence>
<organism evidence="1 2">
    <name type="scientific">Desmophyllum pertusum</name>
    <dbReference type="NCBI Taxonomy" id="174260"/>
    <lineage>
        <taxon>Eukaryota</taxon>
        <taxon>Metazoa</taxon>
        <taxon>Cnidaria</taxon>
        <taxon>Anthozoa</taxon>
        <taxon>Hexacorallia</taxon>
        <taxon>Scleractinia</taxon>
        <taxon>Caryophylliina</taxon>
        <taxon>Caryophylliidae</taxon>
        <taxon>Desmophyllum</taxon>
    </lineage>
</organism>
<reference evidence="1" key="1">
    <citation type="submission" date="2023-01" db="EMBL/GenBank/DDBJ databases">
        <title>Genome assembly of the deep-sea coral Lophelia pertusa.</title>
        <authorList>
            <person name="Herrera S."/>
            <person name="Cordes E."/>
        </authorList>
    </citation>
    <scope>NUCLEOTIDE SEQUENCE</scope>
    <source>
        <strain evidence="1">USNM1676648</strain>
        <tissue evidence="1">Polyp</tissue>
    </source>
</reference>
<gene>
    <name evidence="1" type="ORF">OS493_017951</name>
</gene>
<accession>A0A9W9YZU5</accession>
<comment type="caution">
    <text evidence="1">The sequence shown here is derived from an EMBL/GenBank/DDBJ whole genome shotgun (WGS) entry which is preliminary data.</text>
</comment>
<evidence type="ECO:0000313" key="1">
    <source>
        <dbReference type="EMBL" id="KAJ7372678.1"/>
    </source>
</evidence>